<dbReference type="Proteomes" id="UP000288395">
    <property type="component" value="Unassembled WGS sequence"/>
</dbReference>
<evidence type="ECO:0000259" key="1">
    <source>
        <dbReference type="Pfam" id="PF01370"/>
    </source>
</evidence>
<keyword evidence="3" id="KW-1185">Reference proteome</keyword>
<organism evidence="2 3">
    <name type="scientific">Aliidiomarina iranensis</name>
    <dbReference type="NCBI Taxonomy" id="1434071"/>
    <lineage>
        <taxon>Bacteria</taxon>
        <taxon>Pseudomonadati</taxon>
        <taxon>Pseudomonadota</taxon>
        <taxon>Gammaproteobacteria</taxon>
        <taxon>Alteromonadales</taxon>
        <taxon>Idiomarinaceae</taxon>
        <taxon>Aliidiomarina</taxon>
    </lineage>
</organism>
<dbReference type="InterPro" id="IPR050177">
    <property type="entry name" value="Lipid_A_modif_metabolic_enz"/>
</dbReference>
<evidence type="ECO:0000313" key="2">
    <source>
        <dbReference type="EMBL" id="RUO19609.1"/>
    </source>
</evidence>
<dbReference type="Pfam" id="PF01370">
    <property type="entry name" value="Epimerase"/>
    <property type="match status" value="1"/>
</dbReference>
<accession>A0A432VT57</accession>
<gene>
    <name evidence="2" type="ORF">CWE08_09255</name>
</gene>
<sequence length="309" mass="34873">MNPTQEKTGPNYLLTGSSGFIGRHLVDWCKQKQIDVILLARNKNVEKPIRFSENFSTVIHLAGRAHVLNESSDRHYDEFYKANCEYALNVARAASKKGLKRFVYVSTIGVYGKSSSECVITETTPLNPVENYSKTKLEAEKKLKTLSEELGFELVIVRPALVYGYDAPGNIASLFRLIEKFPIIPIAEKENKRALIYVENLVSFLMVVATHQNAAGKIFNVADGAISTHNLIAGFASGMSKKPVLFSLPRIVWKVLLKLMGKQKMYEQLFEDLVIDMTYATNELGWFPKHDTKTALEQSGRMFMQRKIL</sequence>
<dbReference type="EMBL" id="PIPJ01000007">
    <property type="protein sequence ID" value="RUO19609.1"/>
    <property type="molecule type" value="Genomic_DNA"/>
</dbReference>
<dbReference type="Gene3D" id="3.40.50.720">
    <property type="entry name" value="NAD(P)-binding Rossmann-like Domain"/>
    <property type="match status" value="1"/>
</dbReference>
<protein>
    <recommendedName>
        <fullName evidence="1">NAD-dependent epimerase/dehydratase domain-containing protein</fullName>
    </recommendedName>
</protein>
<dbReference type="PANTHER" id="PTHR43245">
    <property type="entry name" value="BIFUNCTIONAL POLYMYXIN RESISTANCE PROTEIN ARNA"/>
    <property type="match status" value="1"/>
</dbReference>
<dbReference type="InterPro" id="IPR001509">
    <property type="entry name" value="Epimerase_deHydtase"/>
</dbReference>
<proteinExistence type="predicted"/>
<dbReference type="RefSeq" id="WP_126767705.1">
    <property type="nucleotide sequence ID" value="NZ_PIPJ01000007.1"/>
</dbReference>
<reference evidence="3" key="1">
    <citation type="journal article" date="2018" name="Front. Microbiol.">
        <title>Genome-Based Analysis Reveals the Taxonomy and Diversity of the Family Idiomarinaceae.</title>
        <authorList>
            <person name="Liu Y."/>
            <person name="Lai Q."/>
            <person name="Shao Z."/>
        </authorList>
    </citation>
    <scope>NUCLEOTIDE SEQUENCE [LARGE SCALE GENOMIC DNA]</scope>
    <source>
        <strain evidence="3">GBPy7</strain>
    </source>
</reference>
<dbReference type="InterPro" id="IPR036291">
    <property type="entry name" value="NAD(P)-bd_dom_sf"/>
</dbReference>
<feature type="domain" description="NAD-dependent epimerase/dehydratase" evidence="1">
    <location>
        <begin position="13"/>
        <end position="222"/>
    </location>
</feature>
<dbReference type="OrthoDB" id="9801056at2"/>
<dbReference type="PANTHER" id="PTHR43245:SF58">
    <property type="entry name" value="BLL5923 PROTEIN"/>
    <property type="match status" value="1"/>
</dbReference>
<evidence type="ECO:0000313" key="3">
    <source>
        <dbReference type="Proteomes" id="UP000288395"/>
    </source>
</evidence>
<name>A0A432VT57_9GAMM</name>
<dbReference type="SUPFAM" id="SSF51735">
    <property type="entry name" value="NAD(P)-binding Rossmann-fold domains"/>
    <property type="match status" value="1"/>
</dbReference>
<dbReference type="AlphaFoldDB" id="A0A432VT57"/>
<comment type="caution">
    <text evidence="2">The sequence shown here is derived from an EMBL/GenBank/DDBJ whole genome shotgun (WGS) entry which is preliminary data.</text>
</comment>